<dbReference type="OrthoDB" id="3189478at2"/>
<evidence type="ECO:0000313" key="3">
    <source>
        <dbReference type="Proteomes" id="UP000252586"/>
    </source>
</evidence>
<dbReference type="RefSeq" id="WP_067511521.1">
    <property type="nucleotide sequence ID" value="NZ_CP107943.1"/>
</dbReference>
<name>A0A366CZF6_9NOCA</name>
<dbReference type="AlphaFoldDB" id="A0A366CZF6"/>
<dbReference type="InterPro" id="IPR012654">
    <property type="entry name" value="CHP02391"/>
</dbReference>
<dbReference type="Pfam" id="PF09509">
    <property type="entry name" value="Hypoth_Ymh"/>
    <property type="match status" value="1"/>
</dbReference>
<sequence length="248" mass="27730">MTSLNTRWAIARLEAFVEAVEQYNSLAPTIPPTAENNEKKRKMESASVAAEKILDRIIPTWRTELKTGMMDNVWSQRKEFCVRAIEEIQMQNEFDANLGDNAPSLNANQLHDWVWEAAKPLWMSGHFSEAVRAASVVVNARTQDKVGRREVSESDLFAQAFTLDAPKTGAPRLRIMENDGSKTYQSIHQGAAAFARGCYAAIRNPISHTVHEQISEHEALEHLAAFSILAKWVSRAIVEIAPSNDATK</sequence>
<proteinExistence type="predicted"/>
<evidence type="ECO:0000259" key="1">
    <source>
        <dbReference type="Pfam" id="PF09509"/>
    </source>
</evidence>
<feature type="domain" description="Conserved hypothetical protein CHP02391" evidence="1">
    <location>
        <begin position="109"/>
        <end position="233"/>
    </location>
</feature>
<reference evidence="2 3" key="1">
    <citation type="submission" date="2018-06" db="EMBL/GenBank/DDBJ databases">
        <title>Genomic Encyclopedia of Type Strains, Phase IV (KMG-IV): sequencing the most valuable type-strain genomes for metagenomic binning, comparative biology and taxonomic classification.</title>
        <authorList>
            <person name="Goeker M."/>
        </authorList>
    </citation>
    <scope>NUCLEOTIDE SEQUENCE [LARGE SCALE GENOMIC DNA]</scope>
    <source>
        <strain evidence="2 3">DSM 44599</strain>
    </source>
</reference>
<organism evidence="2 3">
    <name type="scientific">Nocardia puris</name>
    <dbReference type="NCBI Taxonomy" id="208602"/>
    <lineage>
        <taxon>Bacteria</taxon>
        <taxon>Bacillati</taxon>
        <taxon>Actinomycetota</taxon>
        <taxon>Actinomycetes</taxon>
        <taxon>Mycobacteriales</taxon>
        <taxon>Nocardiaceae</taxon>
        <taxon>Nocardia</taxon>
    </lineage>
</organism>
<accession>A0A366CZF6</accession>
<keyword evidence="3" id="KW-1185">Reference proteome</keyword>
<gene>
    <name evidence="2" type="ORF">DFR74_1198</name>
</gene>
<protein>
    <submittedName>
        <fullName evidence="2">Uncharacterized protein Ymh</fullName>
    </submittedName>
</protein>
<comment type="caution">
    <text evidence="2">The sequence shown here is derived from an EMBL/GenBank/DDBJ whole genome shotgun (WGS) entry which is preliminary data.</text>
</comment>
<dbReference type="Proteomes" id="UP000252586">
    <property type="component" value="Unassembled WGS sequence"/>
</dbReference>
<evidence type="ECO:0000313" key="2">
    <source>
        <dbReference type="EMBL" id="RBO83086.1"/>
    </source>
</evidence>
<dbReference type="EMBL" id="QNRE01000019">
    <property type="protein sequence ID" value="RBO83086.1"/>
    <property type="molecule type" value="Genomic_DNA"/>
</dbReference>